<keyword evidence="5" id="KW-1185">Reference proteome</keyword>
<dbReference type="Proteomes" id="UP000054097">
    <property type="component" value="Unassembled WGS sequence"/>
</dbReference>
<reference evidence="5" key="2">
    <citation type="submission" date="2015-01" db="EMBL/GenBank/DDBJ databases">
        <title>Evolutionary Origins and Diversification of the Mycorrhizal Mutualists.</title>
        <authorList>
            <consortium name="DOE Joint Genome Institute"/>
            <consortium name="Mycorrhizal Genomics Consortium"/>
            <person name="Kohler A."/>
            <person name="Kuo A."/>
            <person name="Nagy L.G."/>
            <person name="Floudas D."/>
            <person name="Copeland A."/>
            <person name="Barry K.W."/>
            <person name="Cichocki N."/>
            <person name="Veneault-Fourrey C."/>
            <person name="LaButti K."/>
            <person name="Lindquist E.A."/>
            <person name="Lipzen A."/>
            <person name="Lundell T."/>
            <person name="Morin E."/>
            <person name="Murat C."/>
            <person name="Riley R."/>
            <person name="Ohm R."/>
            <person name="Sun H."/>
            <person name="Tunlid A."/>
            <person name="Henrissat B."/>
            <person name="Grigoriev I.V."/>
            <person name="Hibbett D.S."/>
            <person name="Martin F."/>
        </authorList>
    </citation>
    <scope>NUCLEOTIDE SEQUENCE [LARGE SCALE GENOMIC DNA]</scope>
    <source>
        <strain evidence="5">MAFF 305830</strain>
    </source>
</reference>
<reference evidence="4 5" key="1">
    <citation type="submission" date="2014-04" db="EMBL/GenBank/DDBJ databases">
        <authorList>
            <consortium name="DOE Joint Genome Institute"/>
            <person name="Kuo A."/>
            <person name="Zuccaro A."/>
            <person name="Kohler A."/>
            <person name="Nagy L.G."/>
            <person name="Floudas D."/>
            <person name="Copeland A."/>
            <person name="Barry K.W."/>
            <person name="Cichocki N."/>
            <person name="Veneault-Fourrey C."/>
            <person name="LaButti K."/>
            <person name="Lindquist E.A."/>
            <person name="Lipzen A."/>
            <person name="Lundell T."/>
            <person name="Morin E."/>
            <person name="Murat C."/>
            <person name="Sun H."/>
            <person name="Tunlid A."/>
            <person name="Henrissat B."/>
            <person name="Grigoriev I.V."/>
            <person name="Hibbett D.S."/>
            <person name="Martin F."/>
            <person name="Nordberg H.P."/>
            <person name="Cantor M.N."/>
            <person name="Hua S.X."/>
        </authorList>
    </citation>
    <scope>NUCLEOTIDE SEQUENCE [LARGE SCALE GENOMIC DNA]</scope>
    <source>
        <strain evidence="4 5">MAFF 305830</strain>
    </source>
</reference>
<dbReference type="InterPro" id="IPR051970">
    <property type="entry name" value="TEL2_Regulation"/>
</dbReference>
<dbReference type="Pfam" id="PF10193">
    <property type="entry name" value="Telomere_reg-2"/>
    <property type="match status" value="1"/>
</dbReference>
<dbReference type="STRING" id="933852.A0A0C2XST0"/>
<gene>
    <name evidence="4" type="ORF">M408DRAFT_241670</name>
</gene>
<protein>
    <recommendedName>
        <fullName evidence="3">Telomere length regulation protein conserved domain-containing protein</fullName>
    </recommendedName>
</protein>
<dbReference type="InterPro" id="IPR019337">
    <property type="entry name" value="Telomere_length_regulation_dom"/>
</dbReference>
<evidence type="ECO:0000259" key="3">
    <source>
        <dbReference type="Pfam" id="PF10193"/>
    </source>
</evidence>
<name>A0A0C2XST0_SERVB</name>
<dbReference type="HOGENOM" id="CLU_011808_0_0_1"/>
<evidence type="ECO:0000256" key="1">
    <source>
        <dbReference type="ARBA" id="ARBA00006133"/>
    </source>
</evidence>
<feature type="region of interest" description="Disordered" evidence="2">
    <location>
        <begin position="539"/>
        <end position="634"/>
    </location>
</feature>
<feature type="compositionally biased region" description="Polar residues" evidence="2">
    <location>
        <begin position="547"/>
        <end position="556"/>
    </location>
</feature>
<comment type="similarity">
    <text evidence="1">Belongs to the TEL2 family.</text>
</comment>
<dbReference type="OrthoDB" id="10254187at2759"/>
<dbReference type="GO" id="GO:0005829">
    <property type="term" value="C:cytosol"/>
    <property type="evidence" value="ECO:0007669"/>
    <property type="project" value="TreeGrafter"/>
</dbReference>
<evidence type="ECO:0000256" key="2">
    <source>
        <dbReference type="SAM" id="MobiDB-lite"/>
    </source>
</evidence>
<dbReference type="GO" id="GO:0042162">
    <property type="term" value="F:telomeric DNA binding"/>
    <property type="evidence" value="ECO:0007669"/>
    <property type="project" value="TreeGrafter"/>
</dbReference>
<organism evidence="4 5">
    <name type="scientific">Serendipita vermifera MAFF 305830</name>
    <dbReference type="NCBI Taxonomy" id="933852"/>
    <lineage>
        <taxon>Eukaryota</taxon>
        <taxon>Fungi</taxon>
        <taxon>Dikarya</taxon>
        <taxon>Basidiomycota</taxon>
        <taxon>Agaricomycotina</taxon>
        <taxon>Agaricomycetes</taxon>
        <taxon>Sebacinales</taxon>
        <taxon>Serendipitaceae</taxon>
        <taxon>Serendipita</taxon>
    </lineage>
</organism>
<evidence type="ECO:0000313" key="5">
    <source>
        <dbReference type="Proteomes" id="UP000054097"/>
    </source>
</evidence>
<dbReference type="GO" id="GO:0051879">
    <property type="term" value="F:Hsp90 protein binding"/>
    <property type="evidence" value="ECO:0007669"/>
    <property type="project" value="TreeGrafter"/>
</dbReference>
<accession>A0A0C2XST0</accession>
<dbReference type="EMBL" id="KN824281">
    <property type="protein sequence ID" value="KIM31977.1"/>
    <property type="molecule type" value="Genomic_DNA"/>
</dbReference>
<dbReference type="PANTHER" id="PTHR15830">
    <property type="entry name" value="TELOMERE LENGTH REGULATION PROTEIN TEL2 FAMILY MEMBER"/>
    <property type="match status" value="1"/>
</dbReference>
<dbReference type="GO" id="GO:0051083">
    <property type="term" value="P:'de novo' cotranslational protein folding"/>
    <property type="evidence" value="ECO:0007669"/>
    <property type="project" value="TreeGrafter"/>
</dbReference>
<feature type="compositionally biased region" description="Low complexity" evidence="2">
    <location>
        <begin position="597"/>
        <end position="611"/>
    </location>
</feature>
<dbReference type="PANTHER" id="PTHR15830:SF10">
    <property type="entry name" value="TELOMERE LENGTH REGULATION PROTEIN TEL2 HOMOLOG"/>
    <property type="match status" value="1"/>
</dbReference>
<dbReference type="AlphaFoldDB" id="A0A0C2XST0"/>
<dbReference type="Gene3D" id="1.25.40.720">
    <property type="entry name" value="Telomere length regulation protein 2, C-terminal domain"/>
    <property type="match status" value="1"/>
</dbReference>
<sequence length="1085" mass="118846">MSNHDILRQTLVQLRAPISDQDTLVQLLSTALKVLGIYYEPNDSTGVESPNLKMLLRYIPEYQTLLLESVAPHWEEYLRESENLNLITDYFVPPAGKRGPPNRVARMEPILSAYSTVTNHISTQLSIEILATLNGESTPSEVFRYLFDNTDYSSVDATQRWADFLKYMFSIPGKASNAAGSRDIVIPKELETGTFFTATCSSWNHLVQHTSCNLCNENQQEAVSVFLSKLVSMGCFPLQPPLLPSDPSFWKTSPSAVAAGSGLRPDASTPKRVSAESSPRETKFRKAFTCAMSLLPVSQQHTIVASLLSHVNSSLMYPNTSRPLSLEGDDISRSIIKEGSLVLLENLGNLDSVSNRRGDEESHSAKEMDHLLHIWPVTSALLDKQFSEGIARVLVCWASQSASPRSALESLLNRALELWSNQDHIRHSTLQRHRAVTCLFLNTILYIKLLPPKDVNQPPKQASDVVLRRLATNSAFISAVGVYIEHPEPSVRRCGMLTAELVAEIVGSKLQFPGWEDEGDGQEWGRRMRNLLQARDVDATIIPPQPSTSSHTSEATQGDHKVDAPSLSENVAPHQPHGRITIRENDSDSDDSLEGYASSTHSSSRAPSPVSQNNAANARGGRPSNSAPTIDEINADPTLLNPLRKKIQKPVYLLDLGRLLKVDKDGNEQSESIQVALDAAASLIRKKAGWGLELEENAVDLTHSLIGLQNNYELEEFDHRVLEALTALVVCSPRKAALCIIEHFFTPSYSTSQRFTMLNALALGARELAGLPTPQISRPKSAFPSKLLPPSLHRRYYTTADESDAGAQIRGLVENISKRAINSGLEKAEDSVPEIVRERQLTVRLNQGGRAGGIVELQNSSKGQPGPPTSKSVNTFNEIAAEYFILPLVAKFWDYLQDTLSREERSIRMSRNGEGGFRAAGTAMILSPLVLSHFINTMSIMVHASRHSPAFLSILAPKVLELAITLGTRKMISDPQLPTAPAGSASDEDSRRSASTLSASLELAIVILDASIALDTGKTLALEHGSLVSGTTIWARKVFETLDAGLQLQGMGGEEEARLRGASAGLLLKLEEISSKWSQAMLIPF</sequence>
<feature type="domain" description="Telomere length regulation protein conserved" evidence="3">
    <location>
        <begin position="650"/>
        <end position="765"/>
    </location>
</feature>
<dbReference type="InterPro" id="IPR038528">
    <property type="entry name" value="TEL2_C_sf"/>
</dbReference>
<proteinExistence type="inferred from homology"/>
<feature type="region of interest" description="Disordered" evidence="2">
    <location>
        <begin position="260"/>
        <end position="280"/>
    </location>
</feature>
<evidence type="ECO:0000313" key="4">
    <source>
        <dbReference type="EMBL" id="KIM31977.1"/>
    </source>
</evidence>